<reference evidence="2" key="1">
    <citation type="submission" date="2020-05" db="EMBL/GenBank/DDBJ databases">
        <title>Phylogenomic resolution of chytrid fungi.</title>
        <authorList>
            <person name="Stajich J.E."/>
            <person name="Amses K."/>
            <person name="Simmons R."/>
            <person name="Seto K."/>
            <person name="Myers J."/>
            <person name="Bonds A."/>
            <person name="Quandt C.A."/>
            <person name="Barry K."/>
            <person name="Liu P."/>
            <person name="Grigoriev I."/>
            <person name="Longcore J.E."/>
            <person name="James T.Y."/>
        </authorList>
    </citation>
    <scope>NUCLEOTIDE SEQUENCE</scope>
    <source>
        <strain evidence="2">PLAUS21</strain>
    </source>
</reference>
<dbReference type="Proteomes" id="UP001210925">
    <property type="component" value="Unassembled WGS sequence"/>
</dbReference>
<evidence type="ECO:0000313" key="3">
    <source>
        <dbReference type="Proteomes" id="UP001210925"/>
    </source>
</evidence>
<proteinExistence type="predicted"/>
<name>A0AAD5UDS9_9FUNG</name>
<organism evidence="2 3">
    <name type="scientific">Boothiomyces macroporosus</name>
    <dbReference type="NCBI Taxonomy" id="261099"/>
    <lineage>
        <taxon>Eukaryota</taxon>
        <taxon>Fungi</taxon>
        <taxon>Fungi incertae sedis</taxon>
        <taxon>Chytridiomycota</taxon>
        <taxon>Chytridiomycota incertae sedis</taxon>
        <taxon>Chytridiomycetes</taxon>
        <taxon>Rhizophydiales</taxon>
        <taxon>Terramycetaceae</taxon>
        <taxon>Boothiomyces</taxon>
    </lineage>
</organism>
<keyword evidence="1" id="KW-0472">Membrane</keyword>
<evidence type="ECO:0000256" key="1">
    <source>
        <dbReference type="SAM" id="Phobius"/>
    </source>
</evidence>
<feature type="transmembrane region" description="Helical" evidence="1">
    <location>
        <begin position="79"/>
        <end position="96"/>
    </location>
</feature>
<keyword evidence="1" id="KW-1133">Transmembrane helix</keyword>
<comment type="caution">
    <text evidence="2">The sequence shown here is derived from an EMBL/GenBank/DDBJ whole genome shotgun (WGS) entry which is preliminary data.</text>
</comment>
<dbReference type="EMBL" id="JADGKB010000066">
    <property type="protein sequence ID" value="KAJ3255468.1"/>
    <property type="molecule type" value="Genomic_DNA"/>
</dbReference>
<protein>
    <submittedName>
        <fullName evidence="2">Uncharacterized protein</fullName>
    </submittedName>
</protein>
<keyword evidence="3" id="KW-1185">Reference proteome</keyword>
<sequence length="252" mass="29548">MHAFNNNFNVSDASICDENCTREMCKGIRTKLLPKIQIDADGIKSLHLRWWTRYVYCFTFLVFLAIPVVAAIIDIKQYFPVQIATVISLIITFFIAKTAEQSCQYFFKNDHIVDLLKERRVFTSIKLFSKYAGYPEDEIVRLLWAKDGRRGAFIGSNGCAFMDKENGKLELTHGVPIDMLRFRSWYICRSQTNNHVLARVTYEGEIKERGTSLEVYYCNVTNQYPLILHTQWERYRISDEEEWHEVVHGYLV</sequence>
<keyword evidence="1" id="KW-0812">Transmembrane</keyword>
<accession>A0AAD5UDS9</accession>
<evidence type="ECO:0000313" key="2">
    <source>
        <dbReference type="EMBL" id="KAJ3255468.1"/>
    </source>
</evidence>
<gene>
    <name evidence="2" type="ORF">HK103_006285</name>
</gene>
<dbReference type="AlphaFoldDB" id="A0AAD5UDS9"/>
<feature type="transmembrane region" description="Helical" evidence="1">
    <location>
        <begin position="54"/>
        <end position="73"/>
    </location>
</feature>